<gene>
    <name evidence="6" type="ORF">SASPL_113725</name>
</gene>
<comment type="caution">
    <text evidence="6">The sequence shown here is derived from an EMBL/GenBank/DDBJ whole genome shotgun (WGS) entry which is preliminary data.</text>
</comment>
<evidence type="ECO:0000313" key="7">
    <source>
        <dbReference type="Proteomes" id="UP000298416"/>
    </source>
</evidence>
<dbReference type="Pfam" id="PF25019">
    <property type="entry name" value="LRR_R13L1-DRL21"/>
    <property type="match status" value="1"/>
</dbReference>
<dbReference type="GO" id="GO:0043531">
    <property type="term" value="F:ADP binding"/>
    <property type="evidence" value="ECO:0007669"/>
    <property type="project" value="InterPro"/>
</dbReference>
<dbReference type="Gene3D" id="1.10.8.430">
    <property type="entry name" value="Helical domain of apoptotic protease-activating factors"/>
    <property type="match status" value="1"/>
</dbReference>
<dbReference type="Pfam" id="PF00931">
    <property type="entry name" value="NB-ARC"/>
    <property type="match status" value="1"/>
</dbReference>
<dbReference type="PANTHER" id="PTHR36766:SF70">
    <property type="entry name" value="DISEASE RESISTANCE PROTEIN RGA4"/>
    <property type="match status" value="1"/>
</dbReference>
<dbReference type="InterPro" id="IPR056789">
    <property type="entry name" value="LRR_R13L1-DRL21"/>
</dbReference>
<feature type="domain" description="R13L1/DRL21-like LRR repeat region" evidence="5">
    <location>
        <begin position="595"/>
        <end position="723"/>
    </location>
</feature>
<dbReference type="PANTHER" id="PTHR36766">
    <property type="entry name" value="PLANT BROAD-SPECTRUM MILDEW RESISTANCE PROTEIN RPW8"/>
    <property type="match status" value="1"/>
</dbReference>
<evidence type="ECO:0000256" key="3">
    <source>
        <dbReference type="SAM" id="Coils"/>
    </source>
</evidence>
<evidence type="ECO:0000256" key="1">
    <source>
        <dbReference type="ARBA" id="ARBA00022614"/>
    </source>
</evidence>
<name>A0A8X8Y545_SALSN</name>
<dbReference type="Gene3D" id="1.20.5.4130">
    <property type="match status" value="1"/>
</dbReference>
<sequence>MELEEAAAAASINVAIENVINFVTKIPDTSGLHKDVQTLISRLETVKAFLCDEEAISFLCDEEAIFIDGFKQWLKKLGPVVFDADNVVDGLKYYLSKGTKITIIRAKVAERRINEINEKLESINNEGKNLRLKGSAPNQPQANSSLSDHVFIERDGDVLELADRLITNTTNQRKREFNILAIQGEGGTGKTMLASKLFNHECIKTRFDLRIWVDLDDIYEPDDLLTKILTTFTSDEVESRQDILKRLQPAFTGKTCLLVLDDVWDDDAMWEDFLDSINGVISTVGNAIIITTSDTNTDVFKIMKPFYVHPLKGLTVEECWSIIKTITFGNQSVPSDLENIGTMIAQRCMGLPLVAYLAGGILHGKSQEHWLPMAEKMHSQDEWELIGEILRLSFLNLSTSSEKMCFAYCSIFPKGYKIVKQEIIEVWMAEGMEEMTWSSPYNAEDFIPVRYFNSTLKEESGPPPKQGVKHLRTLFLEGEISDDMLSNCPSLRTLSLTRVKELPSSIKKMKHLRNLNISKSCITQLPEWISELHNLQTLRADAKNLKELPSTLKDLINLRHLYVLSDVKLPAEMGRLTNLQTLKHFVVGKEDGYQIKELNSLNNLQGEVHISNLENVCNREEAAKANIHQKLKLSELVFKWSEEREGATDDESVLEGLQPHPHLKKLGIVGFKGKRFPSWTQEMAVGGDPFINLIQITLAGCSECDKIPMLERLPNLKSVSLKGLKKD</sequence>
<dbReference type="InterPro" id="IPR027417">
    <property type="entry name" value="P-loop_NTPase"/>
</dbReference>
<keyword evidence="7" id="KW-1185">Reference proteome</keyword>
<reference evidence="6" key="2">
    <citation type="submission" date="2020-08" db="EMBL/GenBank/DDBJ databases">
        <title>Plant Genome Project.</title>
        <authorList>
            <person name="Zhang R.-G."/>
        </authorList>
    </citation>
    <scope>NUCLEOTIDE SEQUENCE</scope>
    <source>
        <strain evidence="6">Huo1</strain>
        <tissue evidence="6">Leaf</tissue>
    </source>
</reference>
<evidence type="ECO:0000313" key="6">
    <source>
        <dbReference type="EMBL" id="KAG6423331.1"/>
    </source>
</evidence>
<proteinExistence type="predicted"/>
<dbReference type="InterPro" id="IPR032675">
    <property type="entry name" value="LRR_dom_sf"/>
</dbReference>
<feature type="domain" description="NB-ARC" evidence="4">
    <location>
        <begin position="173"/>
        <end position="331"/>
    </location>
</feature>
<keyword evidence="3" id="KW-0175">Coiled coil</keyword>
<evidence type="ECO:0000259" key="5">
    <source>
        <dbReference type="Pfam" id="PF25019"/>
    </source>
</evidence>
<dbReference type="Gene3D" id="3.80.10.10">
    <property type="entry name" value="Ribonuclease Inhibitor"/>
    <property type="match status" value="1"/>
</dbReference>
<dbReference type="SUPFAM" id="SSF52540">
    <property type="entry name" value="P-loop containing nucleoside triphosphate hydrolases"/>
    <property type="match status" value="1"/>
</dbReference>
<keyword evidence="2" id="KW-0611">Plant defense</keyword>
<protein>
    <recommendedName>
        <fullName evidence="8">Disease resistance protein RPM1</fullName>
    </recommendedName>
</protein>
<dbReference type="InterPro" id="IPR002182">
    <property type="entry name" value="NB-ARC"/>
</dbReference>
<accession>A0A8X8Y545</accession>
<evidence type="ECO:0000256" key="2">
    <source>
        <dbReference type="ARBA" id="ARBA00022821"/>
    </source>
</evidence>
<feature type="coiled-coil region" evidence="3">
    <location>
        <begin position="106"/>
        <end position="133"/>
    </location>
</feature>
<organism evidence="6">
    <name type="scientific">Salvia splendens</name>
    <name type="common">Scarlet sage</name>
    <dbReference type="NCBI Taxonomy" id="180675"/>
    <lineage>
        <taxon>Eukaryota</taxon>
        <taxon>Viridiplantae</taxon>
        <taxon>Streptophyta</taxon>
        <taxon>Embryophyta</taxon>
        <taxon>Tracheophyta</taxon>
        <taxon>Spermatophyta</taxon>
        <taxon>Magnoliopsida</taxon>
        <taxon>eudicotyledons</taxon>
        <taxon>Gunneridae</taxon>
        <taxon>Pentapetalae</taxon>
        <taxon>asterids</taxon>
        <taxon>lamiids</taxon>
        <taxon>Lamiales</taxon>
        <taxon>Lamiaceae</taxon>
        <taxon>Nepetoideae</taxon>
        <taxon>Mentheae</taxon>
        <taxon>Salviinae</taxon>
        <taxon>Salvia</taxon>
        <taxon>Salvia subgen. Calosphace</taxon>
        <taxon>core Calosphace</taxon>
    </lineage>
</organism>
<dbReference type="EMBL" id="PNBA02000005">
    <property type="protein sequence ID" value="KAG6423331.1"/>
    <property type="molecule type" value="Genomic_DNA"/>
</dbReference>
<evidence type="ECO:0000259" key="4">
    <source>
        <dbReference type="Pfam" id="PF00931"/>
    </source>
</evidence>
<dbReference type="GO" id="GO:0006952">
    <property type="term" value="P:defense response"/>
    <property type="evidence" value="ECO:0007669"/>
    <property type="project" value="UniProtKB-KW"/>
</dbReference>
<dbReference type="InterPro" id="IPR042197">
    <property type="entry name" value="Apaf_helical"/>
</dbReference>
<dbReference type="Gene3D" id="3.40.50.300">
    <property type="entry name" value="P-loop containing nucleotide triphosphate hydrolases"/>
    <property type="match status" value="1"/>
</dbReference>
<dbReference type="AlphaFoldDB" id="A0A8X8Y545"/>
<dbReference type="Proteomes" id="UP000298416">
    <property type="component" value="Unassembled WGS sequence"/>
</dbReference>
<reference evidence="6" key="1">
    <citation type="submission" date="2018-01" db="EMBL/GenBank/DDBJ databases">
        <authorList>
            <person name="Mao J.F."/>
        </authorList>
    </citation>
    <scope>NUCLEOTIDE SEQUENCE</scope>
    <source>
        <strain evidence="6">Huo1</strain>
        <tissue evidence="6">Leaf</tissue>
    </source>
</reference>
<keyword evidence="1" id="KW-0433">Leucine-rich repeat</keyword>
<dbReference type="SUPFAM" id="SSF52058">
    <property type="entry name" value="L domain-like"/>
    <property type="match status" value="1"/>
</dbReference>
<evidence type="ECO:0008006" key="8">
    <source>
        <dbReference type="Google" id="ProtNLM"/>
    </source>
</evidence>
<dbReference type="PRINTS" id="PR00364">
    <property type="entry name" value="DISEASERSIST"/>
</dbReference>